<feature type="domain" description="VWFA" evidence="2">
    <location>
        <begin position="301"/>
        <end position="471"/>
    </location>
</feature>
<evidence type="ECO:0000259" key="2">
    <source>
        <dbReference type="PROSITE" id="PS50234"/>
    </source>
</evidence>
<dbReference type="Proteomes" id="UP000619260">
    <property type="component" value="Unassembled WGS sequence"/>
</dbReference>
<dbReference type="AlphaFoldDB" id="A0A8J3YNS2"/>
<sequence>MIVRILPMPDDQAQRAAAPLPDSGIGCLRTESGNLPLEALDVSADITGLVSRVTMVQTFRNPHAVPLEATYIFPLPDRAAVTRMRMTADDRVVEAELQERAQARETYDRAVAAGQRASIAEEDRPDVFTMRVGNIVPGERVTVELTLAGPLLSADGSAEFRFPLVVAPRYVPGVPLGGPQAGDGVNEDTDAVPDASRISPPVLLPGFPDPVRLSIDVGIDPAGLPLGDVRCSLHALSEVDGRWRILPGERADRDFVLRLAYGAPATAPAVQLCPDADSDSAGTFELTVLPPLGAAPPRPRDVVLVLDRSGSMGGWKMISARRAAARIVDTLTDADRFAVLTFDHHVDRPAGLSAGLVPASDRNRFRAVQHLSTVDARGGTEMLAPLTQGRDLLTATDGERDRVLVLLTDGQVGNEDQILRTLGTLNGIRVHAIGIDRAVNAGFLGRLAAAGGGVFELVETEDRLDEVMANIHRRIGSPLVTDLSLEPLGLTVEPGTVAPARLPDLFPGVPLVIRGRYSAHAAGAADAAVLRVRGRAADGGAWDAEPAATRHDNPAVTSVWARAHLRDLEDAYLVGADPGRSSLERRIVDTSLRFGVLCRFTAYVAVDPRVVAEGGPGHRVVQPVEPVDGWDNAAGPTMTLASFSAPAPRETMSRKSMRLRGLTGGASPAAARYDGTPPPPPRVSGYAADSTQTAAGDTGGAYGTPVPPPNAQPGAPAPFPTSPAPTPGRPGAVPPGPGAPGAVPPGRPGAPGVPGAPVSPGGPVPPGVVPPGRPLPPRHTPPGGPVPPAPVSPGAPGTPPYGRPGGPLSPEPYGPGPGDSVVPGGPVVPGDPGRREPFEPPVRPVPETPTDPASETRRRIAEESVRWLADLRAAERDLPEHRRELLERLADWIDAATADLGRLGPGAPVLAGLSGLAVRIRTVGVALEVIWPEAIRTLELLPAQLPSAPFGPPTPPGTPGTPGSPGIAGRPERRPFWKR</sequence>
<dbReference type="SMART" id="SM00327">
    <property type="entry name" value="VWA"/>
    <property type="match status" value="1"/>
</dbReference>
<feature type="compositionally biased region" description="Low complexity" evidence="1">
    <location>
        <begin position="818"/>
        <end position="831"/>
    </location>
</feature>
<feature type="compositionally biased region" description="Pro residues" evidence="1">
    <location>
        <begin position="949"/>
        <end position="959"/>
    </location>
</feature>
<evidence type="ECO:0000259" key="3">
    <source>
        <dbReference type="PROSITE" id="PS51468"/>
    </source>
</evidence>
<dbReference type="Pfam" id="PF08487">
    <property type="entry name" value="VIT"/>
    <property type="match status" value="1"/>
</dbReference>
<accession>A0A8J3YNS2</accession>
<dbReference type="RefSeq" id="WP_275415602.1">
    <property type="nucleotide sequence ID" value="NZ_BOPF01000017.1"/>
</dbReference>
<dbReference type="InterPro" id="IPR013694">
    <property type="entry name" value="VIT"/>
</dbReference>
<comment type="caution">
    <text evidence="4">The sequence shown here is derived from an EMBL/GenBank/DDBJ whole genome shotgun (WGS) entry which is preliminary data.</text>
</comment>
<dbReference type="EMBL" id="BOPF01000017">
    <property type="protein sequence ID" value="GIJ47737.1"/>
    <property type="molecule type" value="Genomic_DNA"/>
</dbReference>
<feature type="region of interest" description="Disordered" evidence="1">
    <location>
        <begin position="946"/>
        <end position="979"/>
    </location>
</feature>
<feature type="compositionally biased region" description="Pro residues" evidence="1">
    <location>
        <begin position="760"/>
        <end position="815"/>
    </location>
</feature>
<evidence type="ECO:0000256" key="1">
    <source>
        <dbReference type="SAM" id="MobiDB-lite"/>
    </source>
</evidence>
<feature type="compositionally biased region" description="Pro residues" evidence="1">
    <location>
        <begin position="839"/>
        <end position="849"/>
    </location>
</feature>
<dbReference type="PROSITE" id="PS50234">
    <property type="entry name" value="VWFA"/>
    <property type="match status" value="1"/>
</dbReference>
<dbReference type="PANTHER" id="PTHR45737:SF6">
    <property type="entry name" value="VON WILLEBRAND FACTOR A DOMAIN-CONTAINING PROTEIN 5A"/>
    <property type="match status" value="1"/>
</dbReference>
<dbReference type="SMART" id="SM00609">
    <property type="entry name" value="VIT"/>
    <property type="match status" value="1"/>
</dbReference>
<feature type="compositionally biased region" description="Low complexity" evidence="1">
    <location>
        <begin position="687"/>
        <end position="696"/>
    </location>
</feature>
<feature type="domain" description="VIT" evidence="3">
    <location>
        <begin position="21"/>
        <end position="149"/>
    </location>
</feature>
<dbReference type="PROSITE" id="PS51468">
    <property type="entry name" value="VIT"/>
    <property type="match status" value="1"/>
</dbReference>
<evidence type="ECO:0008006" key="6">
    <source>
        <dbReference type="Google" id="ProtNLM"/>
    </source>
</evidence>
<name>A0A8J3YNS2_9ACTN</name>
<dbReference type="Pfam" id="PF00092">
    <property type="entry name" value="VWA"/>
    <property type="match status" value="1"/>
</dbReference>
<feature type="compositionally biased region" description="Basic and acidic residues" evidence="1">
    <location>
        <begin position="970"/>
        <end position="979"/>
    </location>
</feature>
<keyword evidence="5" id="KW-1185">Reference proteome</keyword>
<feature type="compositionally biased region" description="Pro residues" evidence="1">
    <location>
        <begin position="705"/>
        <end position="748"/>
    </location>
</feature>
<feature type="region of interest" description="Disordered" evidence="1">
    <location>
        <begin position="661"/>
        <end position="859"/>
    </location>
</feature>
<organism evidence="4 5">
    <name type="scientific">Virgisporangium aliadipatigenens</name>
    <dbReference type="NCBI Taxonomy" id="741659"/>
    <lineage>
        <taxon>Bacteria</taxon>
        <taxon>Bacillati</taxon>
        <taxon>Actinomycetota</taxon>
        <taxon>Actinomycetes</taxon>
        <taxon>Micromonosporales</taxon>
        <taxon>Micromonosporaceae</taxon>
        <taxon>Virgisporangium</taxon>
    </lineage>
</organism>
<proteinExistence type="predicted"/>
<evidence type="ECO:0000313" key="5">
    <source>
        <dbReference type="Proteomes" id="UP000619260"/>
    </source>
</evidence>
<evidence type="ECO:0000313" key="4">
    <source>
        <dbReference type="EMBL" id="GIJ47737.1"/>
    </source>
</evidence>
<dbReference type="Gene3D" id="3.40.50.410">
    <property type="entry name" value="von Willebrand factor, type A domain"/>
    <property type="match status" value="1"/>
</dbReference>
<dbReference type="SUPFAM" id="SSF53300">
    <property type="entry name" value="vWA-like"/>
    <property type="match status" value="1"/>
</dbReference>
<reference evidence="4" key="1">
    <citation type="submission" date="2021-01" db="EMBL/GenBank/DDBJ databases">
        <title>Whole genome shotgun sequence of Virgisporangium aliadipatigenens NBRC 105644.</title>
        <authorList>
            <person name="Komaki H."/>
            <person name="Tamura T."/>
        </authorList>
    </citation>
    <scope>NUCLEOTIDE SEQUENCE</scope>
    <source>
        <strain evidence="4">NBRC 105644</strain>
    </source>
</reference>
<dbReference type="PANTHER" id="PTHR45737">
    <property type="entry name" value="VON WILLEBRAND FACTOR A DOMAIN-CONTAINING PROTEIN 5A"/>
    <property type="match status" value="1"/>
</dbReference>
<protein>
    <recommendedName>
        <fullName evidence="6">Ca-activated chloride channel family protein</fullName>
    </recommendedName>
</protein>
<dbReference type="InterPro" id="IPR002035">
    <property type="entry name" value="VWF_A"/>
</dbReference>
<dbReference type="InterPro" id="IPR036465">
    <property type="entry name" value="vWFA_dom_sf"/>
</dbReference>
<gene>
    <name evidence="4" type="ORF">Val02_46230</name>
</gene>